<dbReference type="PROSITE" id="PS51318">
    <property type="entry name" value="TAT"/>
    <property type="match status" value="1"/>
</dbReference>
<dbReference type="Pfam" id="PF04122">
    <property type="entry name" value="CW_binding_2"/>
    <property type="match status" value="3"/>
</dbReference>
<feature type="chain" id="PRO_5029461098" description="Cell wall-binding repeat-containing protein" evidence="1">
    <location>
        <begin position="29"/>
        <end position="533"/>
    </location>
</feature>
<reference evidence="2 3" key="1">
    <citation type="submission" date="2019-10" db="EMBL/GenBank/DDBJ databases">
        <title>Georgenia wutianyii sp. nov. and Georgenia yuyongxinii sp. nov. isolated from plateau pika (Ochotona curzoniae) in the Qinghai-Tibet plateau of China.</title>
        <authorList>
            <person name="Tian Z."/>
        </authorList>
    </citation>
    <scope>NUCLEOTIDE SEQUENCE [LARGE SCALE GENOMIC DNA]</scope>
    <source>
        <strain evidence="2 3">JCM 15130</strain>
    </source>
</reference>
<gene>
    <name evidence="2" type="ORF">GB882_03120</name>
</gene>
<protein>
    <recommendedName>
        <fullName evidence="4">Cell wall-binding repeat-containing protein</fullName>
    </recommendedName>
</protein>
<dbReference type="InterPro" id="IPR007253">
    <property type="entry name" value="Cell_wall-bd_2"/>
</dbReference>
<feature type="non-terminal residue" evidence="2">
    <location>
        <position position="1"/>
    </location>
</feature>
<name>A0A7J9USQ6_9MICO</name>
<evidence type="ECO:0008006" key="4">
    <source>
        <dbReference type="Google" id="ProtNLM"/>
    </source>
</evidence>
<keyword evidence="1" id="KW-0732">Signal</keyword>
<feature type="signal peptide" evidence="1">
    <location>
        <begin position="1"/>
        <end position="28"/>
    </location>
</feature>
<evidence type="ECO:0000313" key="3">
    <source>
        <dbReference type="Proteomes" id="UP000429644"/>
    </source>
</evidence>
<comment type="caution">
    <text evidence="2">The sequence shown here is derived from an EMBL/GenBank/DDBJ whole genome shotgun (WGS) entry which is preliminary data.</text>
</comment>
<dbReference type="EMBL" id="WHPD01000683">
    <property type="protein sequence ID" value="MPV87646.1"/>
    <property type="molecule type" value="Genomic_DNA"/>
</dbReference>
<dbReference type="InterPro" id="IPR006311">
    <property type="entry name" value="TAT_signal"/>
</dbReference>
<dbReference type="InterPro" id="IPR051922">
    <property type="entry name" value="Bact_Sporulation_Assoc"/>
</dbReference>
<dbReference type="Proteomes" id="UP000429644">
    <property type="component" value="Unassembled WGS sequence"/>
</dbReference>
<organism evidence="2 3">
    <name type="scientific">Georgenia ruanii</name>
    <dbReference type="NCBI Taxonomy" id="348442"/>
    <lineage>
        <taxon>Bacteria</taxon>
        <taxon>Bacillati</taxon>
        <taxon>Actinomycetota</taxon>
        <taxon>Actinomycetes</taxon>
        <taxon>Micrococcales</taxon>
        <taxon>Bogoriellaceae</taxon>
        <taxon>Georgenia</taxon>
    </lineage>
</organism>
<sequence>MGKLTRRGSLAVTAALAVVLAGASGASAADKVDRLGGLDRIDTAIATSKDMYPDTDANDSAVKYVVVARYDDYADALASTPLAEAASNAPILLTQPGKGLDSRVLDEVKRLNAENGNTTLRVIIAGSEGVVSAAAEKDLVSAVGTENVFRAGGVDRYETATKIANVIKSGKVGAATLADFNAVSAPKVYLARGDDFADALAAGAAAAQNDGVVLLTKGNGLEFFTQDYFNNNAPAAANVVAVGGQAAAAAGAKAKTKRVGLDRYETAKLVADNEFTGRDTAALASGQNFPDAVVAGAWAAKNDAPVLLTPKASTSPFTTVYLTANNAADVTIFGDEGAVTKGVGDAVKATLTAITVPTAAFTASTADNARTIEVTSANNAQLSIATKDGKVVASRQADSDGTTTVTFAGAAAGGEWLILTSTQSNGAVAAIEVQAPVVLSADAATVKAEAATKAITGKATPGASVTIAGANVGWTKNATVTANASGVFSFPVTDTANAPIAAGSYTISAKLTGAPDAFPVTVTAEAPAAADAK</sequence>
<dbReference type="Gene3D" id="3.40.50.12090">
    <property type="match status" value="2"/>
</dbReference>
<evidence type="ECO:0000256" key="1">
    <source>
        <dbReference type="SAM" id="SignalP"/>
    </source>
</evidence>
<dbReference type="PANTHER" id="PTHR30032">
    <property type="entry name" value="N-ACETYLMURAMOYL-L-ALANINE AMIDASE-RELATED"/>
    <property type="match status" value="1"/>
</dbReference>
<dbReference type="RefSeq" id="WP_152230249.1">
    <property type="nucleotide sequence ID" value="NZ_BAAAOT010000004.1"/>
</dbReference>
<dbReference type="PANTHER" id="PTHR30032:SF8">
    <property type="entry name" value="GERMINATION-SPECIFIC N-ACETYLMURAMOYL-L-ALANINE AMIDASE"/>
    <property type="match status" value="1"/>
</dbReference>
<dbReference type="OrthoDB" id="9808778at2"/>
<accession>A0A7J9USQ6</accession>
<keyword evidence="3" id="KW-1185">Reference proteome</keyword>
<evidence type="ECO:0000313" key="2">
    <source>
        <dbReference type="EMBL" id="MPV87646.1"/>
    </source>
</evidence>
<proteinExistence type="predicted"/>
<dbReference type="AlphaFoldDB" id="A0A7J9USQ6"/>